<keyword evidence="5 11" id="KW-1133">Transmembrane helix</keyword>
<feature type="transmembrane region" description="Helical" evidence="11">
    <location>
        <begin position="227"/>
        <end position="247"/>
    </location>
</feature>
<evidence type="ECO:0000256" key="10">
    <source>
        <dbReference type="ARBA" id="ARBA00023303"/>
    </source>
</evidence>
<feature type="transmembrane region" description="Helical" evidence="11">
    <location>
        <begin position="198"/>
        <end position="215"/>
    </location>
</feature>
<dbReference type="EMBL" id="CAJNOK010022857">
    <property type="protein sequence ID" value="CAF1354385.1"/>
    <property type="molecule type" value="Genomic_DNA"/>
</dbReference>
<accession>A0A8S2F5S5</accession>
<keyword evidence="6" id="KW-0040">ANK repeat</keyword>
<evidence type="ECO:0000256" key="8">
    <source>
        <dbReference type="ARBA" id="ARBA00023136"/>
    </source>
</evidence>
<feature type="transmembrane region" description="Helical" evidence="11">
    <location>
        <begin position="169"/>
        <end position="191"/>
    </location>
</feature>
<evidence type="ECO:0000256" key="1">
    <source>
        <dbReference type="ARBA" id="ARBA00004141"/>
    </source>
</evidence>
<dbReference type="AlphaFoldDB" id="A0A8S2F5S5"/>
<evidence type="ECO:0000256" key="11">
    <source>
        <dbReference type="SAM" id="Phobius"/>
    </source>
</evidence>
<evidence type="ECO:0000256" key="6">
    <source>
        <dbReference type="ARBA" id="ARBA00023043"/>
    </source>
</evidence>
<organism evidence="13 15">
    <name type="scientific">Didymodactylos carnosus</name>
    <dbReference type="NCBI Taxonomy" id="1234261"/>
    <lineage>
        <taxon>Eukaryota</taxon>
        <taxon>Metazoa</taxon>
        <taxon>Spiralia</taxon>
        <taxon>Gnathifera</taxon>
        <taxon>Rotifera</taxon>
        <taxon>Eurotatoria</taxon>
        <taxon>Bdelloidea</taxon>
        <taxon>Philodinida</taxon>
        <taxon>Philodinidae</taxon>
        <taxon>Didymodactylos</taxon>
    </lineage>
</organism>
<protein>
    <recommendedName>
        <fullName evidence="12">Ion transport domain-containing protein</fullName>
    </recommendedName>
</protein>
<feature type="domain" description="Ion transport" evidence="12">
    <location>
        <begin position="162"/>
        <end position="361"/>
    </location>
</feature>
<keyword evidence="4" id="KW-0677">Repeat</keyword>
<dbReference type="InterPro" id="IPR052076">
    <property type="entry name" value="TRP_cation_channel"/>
</dbReference>
<feature type="transmembrane region" description="Helical" evidence="11">
    <location>
        <begin position="100"/>
        <end position="122"/>
    </location>
</feature>
<evidence type="ECO:0000256" key="9">
    <source>
        <dbReference type="ARBA" id="ARBA00023180"/>
    </source>
</evidence>
<evidence type="ECO:0000313" key="13">
    <source>
        <dbReference type="EMBL" id="CAF1354385.1"/>
    </source>
</evidence>
<feature type="transmembrane region" description="Helical" evidence="11">
    <location>
        <begin position="267"/>
        <end position="287"/>
    </location>
</feature>
<keyword evidence="8 11" id="KW-0472">Membrane</keyword>
<dbReference type="InterPro" id="IPR005821">
    <property type="entry name" value="Ion_trans_dom"/>
</dbReference>
<evidence type="ECO:0000256" key="7">
    <source>
        <dbReference type="ARBA" id="ARBA00023065"/>
    </source>
</evidence>
<dbReference type="Proteomes" id="UP000677228">
    <property type="component" value="Unassembled WGS sequence"/>
</dbReference>
<dbReference type="EMBL" id="CAJOBA010044501">
    <property type="protein sequence ID" value="CAF4164731.1"/>
    <property type="molecule type" value="Genomic_DNA"/>
</dbReference>
<evidence type="ECO:0000313" key="14">
    <source>
        <dbReference type="EMBL" id="CAF4164731.1"/>
    </source>
</evidence>
<keyword evidence="7" id="KW-0406">Ion transport</keyword>
<dbReference type="GO" id="GO:0022857">
    <property type="term" value="F:transmembrane transporter activity"/>
    <property type="evidence" value="ECO:0007669"/>
    <property type="project" value="TreeGrafter"/>
</dbReference>
<evidence type="ECO:0000259" key="12">
    <source>
        <dbReference type="Pfam" id="PF00520"/>
    </source>
</evidence>
<feature type="non-terminal residue" evidence="13">
    <location>
        <position position="1"/>
    </location>
</feature>
<name>A0A8S2F5S5_9BILA</name>
<dbReference type="PANTHER" id="PTHR47143">
    <property type="entry name" value="TRANSIENT RECEPTOR POTENTIAL CATION CHANNEL PROTEIN PAINLESS"/>
    <property type="match status" value="1"/>
</dbReference>
<gene>
    <name evidence="13" type="ORF">OVA965_LOCUS30950</name>
    <name evidence="14" type="ORF">TMI583_LOCUS31764</name>
</gene>
<keyword evidence="10" id="KW-0407">Ion channel</keyword>
<dbReference type="Proteomes" id="UP000682733">
    <property type="component" value="Unassembled WGS sequence"/>
</dbReference>
<keyword evidence="3 11" id="KW-0812">Transmembrane</keyword>
<comment type="subcellular location">
    <subcellularLocation>
        <location evidence="1">Membrane</location>
        <topology evidence="1">Multi-pass membrane protein</topology>
    </subcellularLocation>
</comment>
<comment type="caution">
    <text evidence="13">The sequence shown here is derived from an EMBL/GenBank/DDBJ whole genome shotgun (WGS) entry which is preliminary data.</text>
</comment>
<evidence type="ECO:0000256" key="3">
    <source>
        <dbReference type="ARBA" id="ARBA00022692"/>
    </source>
</evidence>
<evidence type="ECO:0000256" key="5">
    <source>
        <dbReference type="ARBA" id="ARBA00022989"/>
    </source>
</evidence>
<keyword evidence="9" id="KW-0325">Glycoprotein</keyword>
<dbReference type="GO" id="GO:1902495">
    <property type="term" value="C:transmembrane transporter complex"/>
    <property type="evidence" value="ECO:0007669"/>
    <property type="project" value="TreeGrafter"/>
</dbReference>
<keyword evidence="2" id="KW-0813">Transport</keyword>
<dbReference type="PANTHER" id="PTHR47143:SF1">
    <property type="entry name" value="ION_TRANS DOMAIN-CONTAINING PROTEIN"/>
    <property type="match status" value="1"/>
</dbReference>
<evidence type="ECO:0000256" key="4">
    <source>
        <dbReference type="ARBA" id="ARBA00022737"/>
    </source>
</evidence>
<dbReference type="Pfam" id="PF00520">
    <property type="entry name" value="Ion_trans"/>
    <property type="match status" value="1"/>
</dbReference>
<evidence type="ECO:0000256" key="2">
    <source>
        <dbReference type="ARBA" id="ARBA00022448"/>
    </source>
</evidence>
<reference evidence="13" key="1">
    <citation type="submission" date="2021-02" db="EMBL/GenBank/DDBJ databases">
        <authorList>
            <person name="Nowell W R."/>
        </authorList>
    </citation>
    <scope>NUCLEOTIDE SEQUENCE</scope>
</reference>
<sequence length="427" mass="50665">DIDNNPKTKINVKCFNKCCMICHCSKISYSTNHLNISNTFLETYTHSSHTLITNHILNVLSRSSEDIEFKDVEAVQIQTKLLYHPVFTKLMSRKWYGLNFFLYLLTLFFYATYLGLFTWAVMRNTQPHIFYDTLLNVTTSDDSQCEEIARIMVKTNNHIKDSIDYGLKYTLYVLLWIHIFKGILLIVGVYRYKIHWRCYMEVTALVLSFIYIYDTSWQNEVQLRCPIQWQIGSLGLCLGWITLLAYLRSIPPFGIYVIMLEVIIQKFLWFFPLLIIVICSFGFSFYMLLQNQVVFGTIFKSLIRTSLMILDLGYENRFFDQNGTNTVIEFYSITYFIFMVFAIVMSILVNNLLIGLVVGDVPSLSELANFRHMIIQYDLLSDCKIFHFQYLRFTPKTLVLRYMHKEKVDKFHPKWWYKWFQNNVRRG</sequence>
<feature type="transmembrane region" description="Helical" evidence="11">
    <location>
        <begin position="335"/>
        <end position="358"/>
    </location>
</feature>
<evidence type="ECO:0000313" key="15">
    <source>
        <dbReference type="Proteomes" id="UP000677228"/>
    </source>
</evidence>
<dbReference type="GO" id="GO:0034220">
    <property type="term" value="P:monoatomic ion transmembrane transport"/>
    <property type="evidence" value="ECO:0007669"/>
    <property type="project" value="UniProtKB-KW"/>
</dbReference>
<proteinExistence type="predicted"/>